<dbReference type="RefSeq" id="WP_116009663.1">
    <property type="nucleotide sequence ID" value="NZ_QUOU01000001.1"/>
</dbReference>
<keyword evidence="2" id="KW-1003">Cell membrane</keyword>
<evidence type="ECO:0000256" key="5">
    <source>
        <dbReference type="ARBA" id="ARBA00023136"/>
    </source>
</evidence>
<sequence>MRLFINAFKQGIAHTFTLPRLSLPLITTLGLTLAAVLTVIAVANTLLYQPLADIQENDLHRVEVNLAFNKDLTVPFFSEPRRIAAIKARYGDDLVWGNIAIDSLPIELGGTEIQITRLNATAGSPEVLGLSLLNGQSSEIDNVEAGIWISKALWQSALGSAQDLSQQMLRLDGAEYPIFGVFDNLTSLNAVNLSEQPSEQIWQFRNLEATLESPDALVMNLGPITFVRGAKSALPTPADLEAWFAEYVNKEISNDRAREFLLSKAVTGEVVSYRDSFLGDSRQLVFVLMFAMFSLLVMASLNLLNMFIAHYQSRNKEFAIQMCMGSTVGRLRGLIFTENLPMFLMATVLGLLAAAWLIESLPTLAGDNLPLMEQISLSAGSVMVALALIGVINFIFAMIALLYVDKHALTDSLNSSGKGTPAQQNQMVSKALMIVQLTLACVLLTSASISVKDSFNSAYADLGYSMPNAFEVSMVIGDETWQTSLAEYEQYRGSEWQQLRADFVERLANLGGDVLDVNALPLTGNVSMSAYPDPDTGDSVMIRPQMWAEGLLTKFDIELLAGRDLNQTDTDLPHVLISQSFAISRAGNEPWQTMVGKELKMGSDPEDIFKVIGIVEDTIPLPGGTLNIDAPEVYYSNPSRIRLSRLSAVVIMPEAQALPREDVALLLKGMDSRLGEVQVESMQQRWNSVTAATRLNMYVVIGLATLTLVLAAIGVSGLSQMTASQKRYELAVRMATGAKQSRLLRLLLQDSIWMLVFGLGLGVLAAVSSYQYLLTFFASAPAFDWLVTSLINLVLAMVMIVSVALPGWLVIRKDPMRVLREL</sequence>
<feature type="transmembrane region" description="Helical" evidence="7">
    <location>
        <begin position="378"/>
        <end position="404"/>
    </location>
</feature>
<dbReference type="OrthoDB" id="5711186at2"/>
<dbReference type="InterPro" id="IPR050250">
    <property type="entry name" value="Macrolide_Exporter_MacB"/>
</dbReference>
<dbReference type="Proteomes" id="UP000256478">
    <property type="component" value="Unassembled WGS sequence"/>
</dbReference>
<evidence type="ECO:0000256" key="7">
    <source>
        <dbReference type="SAM" id="Phobius"/>
    </source>
</evidence>
<feature type="transmembrane region" description="Helical" evidence="7">
    <location>
        <begin position="21"/>
        <end position="43"/>
    </location>
</feature>
<keyword evidence="4 7" id="KW-1133">Transmembrane helix</keyword>
<evidence type="ECO:0000256" key="6">
    <source>
        <dbReference type="ARBA" id="ARBA00038076"/>
    </source>
</evidence>
<comment type="subcellular location">
    <subcellularLocation>
        <location evidence="1">Cell membrane</location>
        <topology evidence="1">Multi-pass membrane protein</topology>
    </subcellularLocation>
</comment>
<feature type="domain" description="ABC3 transporter permease C-terminal" evidence="8">
    <location>
        <begin position="703"/>
        <end position="813"/>
    </location>
</feature>
<proteinExistence type="inferred from homology"/>
<feature type="transmembrane region" description="Helical" evidence="7">
    <location>
        <begin position="697"/>
        <end position="718"/>
    </location>
</feature>
<feature type="domain" description="ABC3 transporter permease C-terminal" evidence="8">
    <location>
        <begin position="289"/>
        <end position="402"/>
    </location>
</feature>
<gene>
    <name evidence="9" type="ORF">DXX93_20055</name>
</gene>
<dbReference type="PANTHER" id="PTHR30572:SF4">
    <property type="entry name" value="ABC TRANSPORTER PERMEASE YTRF"/>
    <property type="match status" value="1"/>
</dbReference>
<feature type="transmembrane region" description="Helical" evidence="7">
    <location>
        <begin position="785"/>
        <end position="811"/>
    </location>
</feature>
<dbReference type="GO" id="GO:0022857">
    <property type="term" value="F:transmembrane transporter activity"/>
    <property type="evidence" value="ECO:0007669"/>
    <property type="project" value="TreeGrafter"/>
</dbReference>
<feature type="transmembrane region" description="Helical" evidence="7">
    <location>
        <begin position="431"/>
        <end position="451"/>
    </location>
</feature>
<reference evidence="9 10" key="1">
    <citation type="submission" date="2018-08" db="EMBL/GenBank/DDBJ databases">
        <title>Thalassotalea euphylliae genome.</title>
        <authorList>
            <person name="Summers S."/>
            <person name="Rice S.A."/>
            <person name="Freckelton M.L."/>
            <person name="Nedved B.T."/>
            <person name="Hadfield M.G."/>
        </authorList>
    </citation>
    <scope>NUCLEOTIDE SEQUENCE [LARGE SCALE GENOMIC DNA]</scope>
    <source>
        <strain evidence="9 10">H1</strain>
    </source>
</reference>
<protein>
    <recommendedName>
        <fullName evidence="8">ABC3 transporter permease C-terminal domain-containing protein</fullName>
    </recommendedName>
</protein>
<dbReference type="InterPro" id="IPR003838">
    <property type="entry name" value="ABC3_permease_C"/>
</dbReference>
<organism evidence="9 10">
    <name type="scientific">Thalassotalea euphylliae</name>
    <dbReference type="NCBI Taxonomy" id="1655234"/>
    <lineage>
        <taxon>Bacteria</taxon>
        <taxon>Pseudomonadati</taxon>
        <taxon>Pseudomonadota</taxon>
        <taxon>Gammaproteobacteria</taxon>
        <taxon>Alteromonadales</taxon>
        <taxon>Colwelliaceae</taxon>
        <taxon>Thalassotalea</taxon>
    </lineage>
</organism>
<evidence type="ECO:0000256" key="4">
    <source>
        <dbReference type="ARBA" id="ARBA00022989"/>
    </source>
</evidence>
<comment type="similarity">
    <text evidence="6">Belongs to the ABC-4 integral membrane protein family.</text>
</comment>
<feature type="transmembrane region" description="Helical" evidence="7">
    <location>
        <begin position="340"/>
        <end position="358"/>
    </location>
</feature>
<evidence type="ECO:0000259" key="8">
    <source>
        <dbReference type="Pfam" id="PF02687"/>
    </source>
</evidence>
<feature type="transmembrane region" description="Helical" evidence="7">
    <location>
        <begin position="284"/>
        <end position="308"/>
    </location>
</feature>
<evidence type="ECO:0000256" key="2">
    <source>
        <dbReference type="ARBA" id="ARBA00022475"/>
    </source>
</evidence>
<dbReference type="AlphaFoldDB" id="A0A3E0TXL6"/>
<feature type="transmembrane region" description="Helical" evidence="7">
    <location>
        <begin position="752"/>
        <end position="773"/>
    </location>
</feature>
<dbReference type="Pfam" id="PF02687">
    <property type="entry name" value="FtsX"/>
    <property type="match status" value="2"/>
</dbReference>
<evidence type="ECO:0000256" key="3">
    <source>
        <dbReference type="ARBA" id="ARBA00022692"/>
    </source>
</evidence>
<evidence type="ECO:0000313" key="9">
    <source>
        <dbReference type="EMBL" id="REL28632.1"/>
    </source>
</evidence>
<dbReference type="EMBL" id="QUOU01000001">
    <property type="protein sequence ID" value="REL28632.1"/>
    <property type="molecule type" value="Genomic_DNA"/>
</dbReference>
<dbReference type="PANTHER" id="PTHR30572">
    <property type="entry name" value="MEMBRANE COMPONENT OF TRANSPORTER-RELATED"/>
    <property type="match status" value="1"/>
</dbReference>
<evidence type="ECO:0000256" key="1">
    <source>
        <dbReference type="ARBA" id="ARBA00004651"/>
    </source>
</evidence>
<dbReference type="GO" id="GO:0005886">
    <property type="term" value="C:plasma membrane"/>
    <property type="evidence" value="ECO:0007669"/>
    <property type="project" value="UniProtKB-SubCell"/>
</dbReference>
<comment type="caution">
    <text evidence="9">The sequence shown here is derived from an EMBL/GenBank/DDBJ whole genome shotgun (WGS) entry which is preliminary data.</text>
</comment>
<keyword evidence="5 7" id="KW-0472">Membrane</keyword>
<name>A0A3E0TXL6_9GAMM</name>
<evidence type="ECO:0000313" key="10">
    <source>
        <dbReference type="Proteomes" id="UP000256478"/>
    </source>
</evidence>
<keyword evidence="3 7" id="KW-0812">Transmembrane</keyword>
<accession>A0A3E0TXL6</accession>